<keyword evidence="20" id="KW-1185">Reference proteome</keyword>
<keyword evidence="15 16" id="KW-1208">Phospholipid metabolism</keyword>
<feature type="transmembrane region" description="Helical" evidence="16">
    <location>
        <begin position="228"/>
        <end position="254"/>
    </location>
</feature>
<evidence type="ECO:0000256" key="18">
    <source>
        <dbReference type="SAM" id="MobiDB-lite"/>
    </source>
</evidence>
<comment type="pathway">
    <text evidence="4">Lipid metabolism.</text>
</comment>
<feature type="transmembrane region" description="Helical" evidence="16">
    <location>
        <begin position="136"/>
        <end position="160"/>
    </location>
</feature>
<dbReference type="PIRSF" id="PIRSF018269">
    <property type="entry name" value="PC_trans_euk"/>
    <property type="match status" value="1"/>
</dbReference>
<dbReference type="EC" id="2.7.7.41" evidence="6 16"/>
<evidence type="ECO:0000313" key="20">
    <source>
        <dbReference type="Proteomes" id="UP000735302"/>
    </source>
</evidence>
<dbReference type="GO" id="GO:0004605">
    <property type="term" value="F:phosphatidate cytidylyltransferase activity"/>
    <property type="evidence" value="ECO:0007669"/>
    <property type="project" value="UniProtKB-UniRule"/>
</dbReference>
<evidence type="ECO:0000256" key="7">
    <source>
        <dbReference type="ARBA" id="ARBA00022516"/>
    </source>
</evidence>
<evidence type="ECO:0000256" key="6">
    <source>
        <dbReference type="ARBA" id="ARBA00012487"/>
    </source>
</evidence>
<evidence type="ECO:0000256" key="12">
    <source>
        <dbReference type="ARBA" id="ARBA00023098"/>
    </source>
</evidence>
<keyword evidence="7 16" id="KW-0444">Lipid biosynthesis</keyword>
<sequence>MSNLAADLRQRPVSNKPDSSSDQGPSVGAVPAAQVSASDSDEDDLPVKPSKPAPSPQGSDSLDEALKDFSPRWRNWVIRGIFTWLMIFSFAVLIYLGPLALVLVTFAIQIKCFHEIITIGYIVYRSYDLPWFRTLSWYFLFTSNFFFFGESMIGYFGVLLQRQDLLWPFVTYHRFISFSLYTAGLVGFVCSLVKKHYLKQFTLFGWTHVTLLLVVAQSHFIVQNVLEGLIWVLVPVSMIICNDIMAYMFGFFFGRTPLIKLSPKKTWEGFIGGAFSTIIFGIMLSYVLLQYDYFVCPVRYDEAKEALSMDCVRSHVFVISEYTLPETLQGILRLLRLSSKVGSQKTTVSVYPFILHSVALSVFASVIGPFGGFFASGFKRAFKIKDFADTIPGHGGIMDRFDCQFLMATFVHVYHFSFIRVPNPQNIVQSVLMLTPEQQLQVFLLLQEKLLKKGILSNITTTTIDAL</sequence>
<dbReference type="Pfam" id="PF01148">
    <property type="entry name" value="CTP_transf_1"/>
    <property type="match status" value="1"/>
</dbReference>
<keyword evidence="13 16" id="KW-0472">Membrane</keyword>
<feature type="region of interest" description="Disordered" evidence="18">
    <location>
        <begin position="1"/>
        <end position="62"/>
    </location>
</feature>
<accession>A0AAV4BGL5</accession>
<feature type="transmembrane region" description="Helical" evidence="16">
    <location>
        <begin position="266"/>
        <end position="289"/>
    </location>
</feature>
<name>A0AAV4BGL5_9GAST</name>
<dbReference type="EMBL" id="BLXT01004960">
    <property type="protein sequence ID" value="GFO18532.1"/>
    <property type="molecule type" value="Genomic_DNA"/>
</dbReference>
<dbReference type="AlphaFoldDB" id="A0AAV4BGL5"/>
<feature type="transmembrane region" description="Helical" evidence="16">
    <location>
        <begin position="102"/>
        <end position="124"/>
    </location>
</feature>
<keyword evidence="9 16" id="KW-0812">Transmembrane</keyword>
<evidence type="ECO:0000256" key="1">
    <source>
        <dbReference type="ARBA" id="ARBA00001698"/>
    </source>
</evidence>
<gene>
    <name evidence="19" type="ORF">PoB_004503700</name>
</gene>
<comment type="subcellular location">
    <subcellularLocation>
        <location evidence="2">Membrane</location>
        <topology evidence="2">Multi-pass membrane protein</topology>
    </subcellularLocation>
</comment>
<evidence type="ECO:0000256" key="14">
    <source>
        <dbReference type="ARBA" id="ARBA00023209"/>
    </source>
</evidence>
<evidence type="ECO:0000256" key="2">
    <source>
        <dbReference type="ARBA" id="ARBA00004141"/>
    </source>
</evidence>
<dbReference type="PANTHER" id="PTHR13773:SF8">
    <property type="entry name" value="PHOSPHATIDATE CYTIDYLYLTRANSFERASE, PHOTORECEPTOR-SPECIFIC"/>
    <property type="match status" value="1"/>
</dbReference>
<evidence type="ECO:0000256" key="11">
    <source>
        <dbReference type="ARBA" id="ARBA00022989"/>
    </source>
</evidence>
<comment type="caution">
    <text evidence="19">The sequence shown here is derived from an EMBL/GenBank/DDBJ whole genome shotgun (WGS) entry which is preliminary data.</text>
</comment>
<reference evidence="19 20" key="1">
    <citation type="journal article" date="2021" name="Elife">
        <title>Chloroplast acquisition without the gene transfer in kleptoplastic sea slugs, Plakobranchus ocellatus.</title>
        <authorList>
            <person name="Maeda T."/>
            <person name="Takahashi S."/>
            <person name="Yoshida T."/>
            <person name="Shimamura S."/>
            <person name="Takaki Y."/>
            <person name="Nagai Y."/>
            <person name="Toyoda A."/>
            <person name="Suzuki Y."/>
            <person name="Arimoto A."/>
            <person name="Ishii H."/>
            <person name="Satoh N."/>
            <person name="Nishiyama T."/>
            <person name="Hasebe M."/>
            <person name="Maruyama T."/>
            <person name="Minagawa J."/>
            <person name="Obokata J."/>
            <person name="Shigenobu S."/>
        </authorList>
    </citation>
    <scope>NUCLEOTIDE SEQUENCE [LARGE SCALE GENOMIC DNA]</scope>
</reference>
<keyword evidence="12 16" id="KW-0443">Lipid metabolism</keyword>
<organism evidence="19 20">
    <name type="scientific">Plakobranchus ocellatus</name>
    <dbReference type="NCBI Taxonomy" id="259542"/>
    <lineage>
        <taxon>Eukaryota</taxon>
        <taxon>Metazoa</taxon>
        <taxon>Spiralia</taxon>
        <taxon>Lophotrochozoa</taxon>
        <taxon>Mollusca</taxon>
        <taxon>Gastropoda</taxon>
        <taxon>Heterobranchia</taxon>
        <taxon>Euthyneura</taxon>
        <taxon>Panpulmonata</taxon>
        <taxon>Sacoglossa</taxon>
        <taxon>Placobranchoidea</taxon>
        <taxon>Plakobranchidae</taxon>
        <taxon>Plakobranchus</taxon>
    </lineage>
</organism>
<evidence type="ECO:0000256" key="5">
    <source>
        <dbReference type="ARBA" id="ARBA00010185"/>
    </source>
</evidence>
<comment type="pathway">
    <text evidence="3 16 17">Phospholipid metabolism; CDP-diacylglycerol biosynthesis; CDP-diacylglycerol from sn-glycerol 3-phosphate: step 3/3.</text>
</comment>
<evidence type="ECO:0000256" key="9">
    <source>
        <dbReference type="ARBA" id="ARBA00022692"/>
    </source>
</evidence>
<dbReference type="GO" id="GO:0016024">
    <property type="term" value="P:CDP-diacylglycerol biosynthetic process"/>
    <property type="evidence" value="ECO:0007669"/>
    <property type="project" value="UniProtKB-UniRule"/>
</dbReference>
<feature type="transmembrane region" description="Helical" evidence="16">
    <location>
        <begin position="353"/>
        <end position="375"/>
    </location>
</feature>
<evidence type="ECO:0000256" key="15">
    <source>
        <dbReference type="ARBA" id="ARBA00023264"/>
    </source>
</evidence>
<evidence type="ECO:0000256" key="17">
    <source>
        <dbReference type="RuleBase" id="RU003938"/>
    </source>
</evidence>
<comment type="catalytic activity">
    <reaction evidence="1 16 17">
        <text>a 1,2-diacyl-sn-glycero-3-phosphate + CTP + H(+) = a CDP-1,2-diacyl-sn-glycerol + diphosphate</text>
        <dbReference type="Rhea" id="RHEA:16229"/>
        <dbReference type="ChEBI" id="CHEBI:15378"/>
        <dbReference type="ChEBI" id="CHEBI:33019"/>
        <dbReference type="ChEBI" id="CHEBI:37563"/>
        <dbReference type="ChEBI" id="CHEBI:58332"/>
        <dbReference type="ChEBI" id="CHEBI:58608"/>
        <dbReference type="EC" id="2.7.7.41"/>
    </reaction>
</comment>
<dbReference type="InterPro" id="IPR016720">
    <property type="entry name" value="PC_Trfase_euk"/>
</dbReference>
<evidence type="ECO:0000256" key="8">
    <source>
        <dbReference type="ARBA" id="ARBA00022679"/>
    </source>
</evidence>
<dbReference type="GO" id="GO:0005789">
    <property type="term" value="C:endoplasmic reticulum membrane"/>
    <property type="evidence" value="ECO:0007669"/>
    <property type="project" value="TreeGrafter"/>
</dbReference>
<comment type="similarity">
    <text evidence="5 16 17">Belongs to the CDS family.</text>
</comment>
<feature type="transmembrane region" description="Helical" evidence="16">
    <location>
        <begin position="172"/>
        <end position="191"/>
    </location>
</feature>
<dbReference type="InterPro" id="IPR000374">
    <property type="entry name" value="PC_trans"/>
</dbReference>
<evidence type="ECO:0000256" key="4">
    <source>
        <dbReference type="ARBA" id="ARBA00005189"/>
    </source>
</evidence>
<protein>
    <recommendedName>
        <fullName evidence="6 16">Phosphatidate cytidylyltransferase</fullName>
        <ecNumber evidence="6 16">2.7.7.41</ecNumber>
    </recommendedName>
</protein>
<feature type="compositionally biased region" description="Polar residues" evidence="18">
    <location>
        <begin position="12"/>
        <end position="24"/>
    </location>
</feature>
<dbReference type="PROSITE" id="PS01315">
    <property type="entry name" value="CDS"/>
    <property type="match status" value="1"/>
</dbReference>
<feature type="transmembrane region" description="Helical" evidence="16">
    <location>
        <begin position="76"/>
        <end position="96"/>
    </location>
</feature>
<dbReference type="PANTHER" id="PTHR13773">
    <property type="entry name" value="PHOSPHATIDATE CYTIDYLYLTRANSFERASE"/>
    <property type="match status" value="1"/>
</dbReference>
<evidence type="ECO:0000313" key="19">
    <source>
        <dbReference type="EMBL" id="GFO18532.1"/>
    </source>
</evidence>
<keyword evidence="10 16" id="KW-0548">Nucleotidyltransferase</keyword>
<dbReference type="Proteomes" id="UP000735302">
    <property type="component" value="Unassembled WGS sequence"/>
</dbReference>
<evidence type="ECO:0000256" key="10">
    <source>
        <dbReference type="ARBA" id="ARBA00022695"/>
    </source>
</evidence>
<evidence type="ECO:0000256" key="3">
    <source>
        <dbReference type="ARBA" id="ARBA00005119"/>
    </source>
</evidence>
<keyword evidence="11 16" id="KW-1133">Transmembrane helix</keyword>
<keyword evidence="14 16" id="KW-0594">Phospholipid biosynthesis</keyword>
<feature type="transmembrane region" description="Helical" evidence="16">
    <location>
        <begin position="203"/>
        <end position="222"/>
    </location>
</feature>
<evidence type="ECO:0000256" key="16">
    <source>
        <dbReference type="PIRNR" id="PIRNR018269"/>
    </source>
</evidence>
<evidence type="ECO:0000256" key="13">
    <source>
        <dbReference type="ARBA" id="ARBA00023136"/>
    </source>
</evidence>
<proteinExistence type="inferred from homology"/>
<keyword evidence="8 16" id="KW-0808">Transferase</keyword>